<comment type="caution">
    <text evidence="1">The sequence shown here is derived from an EMBL/GenBank/DDBJ whole genome shotgun (WGS) entry which is preliminary data.</text>
</comment>
<sequence length="117" mass="12492">MVLLAVVVVVLAGHGAQRAAQRGVDAAHDPNRGGDRVFETQMETVRRQLSEQVPAASTVYFKGSVNSLWYQRIVEFAAMDGIIVVPDAARADYDLSVVSAPASVSPGGMRLVVKRIG</sequence>
<protein>
    <submittedName>
        <fullName evidence="1">Uncharacterized protein</fullName>
    </submittedName>
</protein>
<dbReference type="EMBL" id="BAABJQ010000018">
    <property type="protein sequence ID" value="GAA5192753.1"/>
    <property type="molecule type" value="Genomic_DNA"/>
</dbReference>
<evidence type="ECO:0000313" key="2">
    <source>
        <dbReference type="Proteomes" id="UP001501570"/>
    </source>
</evidence>
<keyword evidence="2" id="KW-1185">Reference proteome</keyword>
<gene>
    <name evidence="1" type="ORF">GCM10023322_53000</name>
</gene>
<dbReference type="Proteomes" id="UP001501570">
    <property type="component" value="Unassembled WGS sequence"/>
</dbReference>
<name>A0ABP9SAR4_9ACTN</name>
<evidence type="ECO:0000313" key="1">
    <source>
        <dbReference type="EMBL" id="GAA5192753.1"/>
    </source>
</evidence>
<proteinExistence type="predicted"/>
<reference evidence="2" key="1">
    <citation type="journal article" date="2019" name="Int. J. Syst. Evol. Microbiol.">
        <title>The Global Catalogue of Microorganisms (GCM) 10K type strain sequencing project: providing services to taxonomists for standard genome sequencing and annotation.</title>
        <authorList>
            <consortium name="The Broad Institute Genomics Platform"/>
            <consortium name="The Broad Institute Genome Sequencing Center for Infectious Disease"/>
            <person name="Wu L."/>
            <person name="Ma J."/>
        </authorList>
    </citation>
    <scope>NUCLEOTIDE SEQUENCE [LARGE SCALE GENOMIC DNA]</scope>
    <source>
        <strain evidence="2">JCM 18304</strain>
    </source>
</reference>
<organism evidence="1 2">
    <name type="scientific">Rugosimonospora acidiphila</name>
    <dbReference type="NCBI Taxonomy" id="556531"/>
    <lineage>
        <taxon>Bacteria</taxon>
        <taxon>Bacillati</taxon>
        <taxon>Actinomycetota</taxon>
        <taxon>Actinomycetes</taxon>
        <taxon>Micromonosporales</taxon>
        <taxon>Micromonosporaceae</taxon>
        <taxon>Rugosimonospora</taxon>
    </lineage>
</organism>
<accession>A0ABP9SAR4</accession>